<dbReference type="AlphaFoldDB" id="A0A4R6R538"/>
<evidence type="ECO:0000313" key="8">
    <source>
        <dbReference type="EMBL" id="TDP80892.1"/>
    </source>
</evidence>
<dbReference type="InterPro" id="IPR026024">
    <property type="entry name" value="Chemotaxis_MeTrfase_CheR"/>
</dbReference>
<feature type="binding site" evidence="6">
    <location>
        <position position="141"/>
    </location>
    <ligand>
        <name>S-adenosyl-L-methionine</name>
        <dbReference type="ChEBI" id="CHEBI:59789"/>
    </ligand>
</feature>
<feature type="binding site" evidence="6">
    <location>
        <begin position="216"/>
        <end position="217"/>
    </location>
    <ligand>
        <name>S-adenosyl-L-methionine</name>
        <dbReference type="ChEBI" id="CHEBI:59789"/>
    </ligand>
</feature>
<comment type="function">
    <text evidence="5">Methylation of the membrane-bound methyl-accepting chemotaxis proteins (MCP) to form gamma-glutamyl methyl ester residues in MCP.</text>
</comment>
<dbReference type="PANTHER" id="PTHR24422:SF26">
    <property type="entry name" value="CHEMOTAXIS PROTEIN METHYLTRANSFERASE"/>
    <property type="match status" value="1"/>
</dbReference>
<gene>
    <name evidence="8" type="ORF">EV672_110107</name>
</gene>
<evidence type="ECO:0000256" key="5">
    <source>
        <dbReference type="PIRNR" id="PIRNR000410"/>
    </source>
</evidence>
<evidence type="ECO:0000256" key="2">
    <source>
        <dbReference type="ARBA" id="ARBA00022603"/>
    </source>
</evidence>
<proteinExistence type="predicted"/>
<organism evidence="8 9">
    <name type="scientific">Aquabacterium commune</name>
    <dbReference type="NCBI Taxonomy" id="70586"/>
    <lineage>
        <taxon>Bacteria</taxon>
        <taxon>Pseudomonadati</taxon>
        <taxon>Pseudomonadota</taxon>
        <taxon>Betaproteobacteria</taxon>
        <taxon>Burkholderiales</taxon>
        <taxon>Aquabacterium</taxon>
    </lineage>
</organism>
<evidence type="ECO:0000256" key="3">
    <source>
        <dbReference type="ARBA" id="ARBA00022679"/>
    </source>
</evidence>
<dbReference type="InterPro" id="IPR000780">
    <property type="entry name" value="CheR_MeTrfase"/>
</dbReference>
<dbReference type="SMART" id="SM00138">
    <property type="entry name" value="MeTrc"/>
    <property type="match status" value="1"/>
</dbReference>
<comment type="catalytic activity">
    <reaction evidence="1 5">
        <text>L-glutamyl-[protein] + S-adenosyl-L-methionine = [protein]-L-glutamate 5-O-methyl ester + S-adenosyl-L-homocysteine</text>
        <dbReference type="Rhea" id="RHEA:24452"/>
        <dbReference type="Rhea" id="RHEA-COMP:10208"/>
        <dbReference type="Rhea" id="RHEA-COMP:10311"/>
        <dbReference type="ChEBI" id="CHEBI:29973"/>
        <dbReference type="ChEBI" id="CHEBI:57856"/>
        <dbReference type="ChEBI" id="CHEBI:59789"/>
        <dbReference type="ChEBI" id="CHEBI:82795"/>
        <dbReference type="EC" id="2.1.1.80"/>
    </reaction>
</comment>
<reference evidence="8 9" key="1">
    <citation type="submission" date="2019-03" db="EMBL/GenBank/DDBJ databases">
        <title>Genomic Encyclopedia of Type Strains, Phase IV (KMG-IV): sequencing the most valuable type-strain genomes for metagenomic binning, comparative biology and taxonomic classification.</title>
        <authorList>
            <person name="Goeker M."/>
        </authorList>
    </citation>
    <scope>NUCLEOTIDE SEQUENCE [LARGE SCALE GENOMIC DNA]</scope>
    <source>
        <strain evidence="8 9">DSM 11901</strain>
    </source>
</reference>
<dbReference type="InterPro" id="IPR050903">
    <property type="entry name" value="Bact_Chemotaxis_MeTrfase"/>
</dbReference>
<dbReference type="Proteomes" id="UP000294593">
    <property type="component" value="Unassembled WGS sequence"/>
</dbReference>
<name>A0A4R6R538_9BURK</name>
<feature type="binding site" evidence="6">
    <location>
        <position position="114"/>
    </location>
    <ligand>
        <name>S-adenosyl-L-methionine</name>
        <dbReference type="ChEBI" id="CHEBI:59789"/>
    </ligand>
</feature>
<dbReference type="RefSeq" id="WP_133610904.1">
    <property type="nucleotide sequence ID" value="NZ_SNXW01000010.1"/>
</dbReference>
<dbReference type="GO" id="GO:0032259">
    <property type="term" value="P:methylation"/>
    <property type="evidence" value="ECO:0007669"/>
    <property type="project" value="UniProtKB-KW"/>
</dbReference>
<evidence type="ECO:0000256" key="4">
    <source>
        <dbReference type="ARBA" id="ARBA00022691"/>
    </source>
</evidence>
<dbReference type="PROSITE" id="PS50123">
    <property type="entry name" value="CHER"/>
    <property type="match status" value="1"/>
</dbReference>
<feature type="binding site" evidence="6">
    <location>
        <position position="78"/>
    </location>
    <ligand>
        <name>S-adenosyl-L-methionine</name>
        <dbReference type="ChEBI" id="CHEBI:59789"/>
    </ligand>
</feature>
<keyword evidence="3 5" id="KW-0808">Transferase</keyword>
<dbReference type="InterPro" id="IPR022642">
    <property type="entry name" value="CheR_C"/>
</dbReference>
<dbReference type="InterPro" id="IPR022641">
    <property type="entry name" value="CheR_N"/>
</dbReference>
<dbReference type="EMBL" id="SNXW01000010">
    <property type="protein sequence ID" value="TDP80892.1"/>
    <property type="molecule type" value="Genomic_DNA"/>
</dbReference>
<feature type="domain" description="CheR-type methyltransferase" evidence="7">
    <location>
        <begin position="1"/>
        <end position="270"/>
    </location>
</feature>
<keyword evidence="2 5" id="KW-0489">Methyltransferase</keyword>
<dbReference type="InterPro" id="IPR029063">
    <property type="entry name" value="SAM-dependent_MTases_sf"/>
</dbReference>
<dbReference type="PANTHER" id="PTHR24422">
    <property type="entry name" value="CHEMOTAXIS PROTEIN METHYLTRANSFERASE"/>
    <property type="match status" value="1"/>
</dbReference>
<dbReference type="Gene3D" id="1.10.155.10">
    <property type="entry name" value="Chemotaxis receptor methyltransferase CheR, N-terminal domain"/>
    <property type="match status" value="1"/>
</dbReference>
<dbReference type="EC" id="2.1.1.80" evidence="5"/>
<sequence>MAELALSDQVFTRIRGLMHESIGLDLAPHKRTLVSARLGPRIQRLGLSDFDDYLARVCSDSDGGEFQMMVDLLTTHETYFFREPKHFDVMVSELQARRPSGVRVWSAASSFGDEAYTIAMLLSELAAKRTIGAEWSVLGTDISDRVLHSAKEGIYPAERLRHVTEPRLKRFCLQGHGEAEGLVAMRPELKSRVSFGHLNLCHSVEGVGLFDIVFLRNVLIYFDGPTKSEVVDRVLGQLKPGGLFFIGSAEGRVPCSASLQSLIPGAFRKV</sequence>
<dbReference type="Pfam" id="PF01739">
    <property type="entry name" value="CheR"/>
    <property type="match status" value="1"/>
</dbReference>
<dbReference type="GO" id="GO:0008983">
    <property type="term" value="F:protein-glutamate O-methyltransferase activity"/>
    <property type="evidence" value="ECO:0007669"/>
    <property type="project" value="UniProtKB-EC"/>
</dbReference>
<evidence type="ECO:0000256" key="1">
    <source>
        <dbReference type="ARBA" id="ARBA00001541"/>
    </source>
</evidence>
<keyword evidence="4 5" id="KW-0949">S-adenosyl-L-methionine</keyword>
<comment type="caution">
    <text evidence="8">The sequence shown here is derived from an EMBL/GenBank/DDBJ whole genome shotgun (WGS) entry which is preliminary data.</text>
</comment>
<keyword evidence="9" id="KW-1185">Reference proteome</keyword>
<evidence type="ECO:0000259" key="7">
    <source>
        <dbReference type="PROSITE" id="PS50123"/>
    </source>
</evidence>
<dbReference type="InterPro" id="IPR036804">
    <property type="entry name" value="CheR_N_sf"/>
</dbReference>
<dbReference type="PIRSF" id="PIRSF000410">
    <property type="entry name" value="CheR"/>
    <property type="match status" value="1"/>
</dbReference>
<dbReference type="PRINTS" id="PR00996">
    <property type="entry name" value="CHERMTFRASE"/>
</dbReference>
<feature type="binding site" evidence="6">
    <location>
        <begin position="199"/>
        <end position="200"/>
    </location>
    <ligand>
        <name>S-adenosyl-L-methionine</name>
        <dbReference type="ChEBI" id="CHEBI:59789"/>
    </ligand>
</feature>
<dbReference type="OrthoDB" id="9816309at2"/>
<dbReference type="SUPFAM" id="SSF53335">
    <property type="entry name" value="S-adenosyl-L-methionine-dependent methyltransferases"/>
    <property type="match status" value="1"/>
</dbReference>
<dbReference type="Pfam" id="PF03705">
    <property type="entry name" value="CheR_N"/>
    <property type="match status" value="1"/>
</dbReference>
<evidence type="ECO:0000256" key="6">
    <source>
        <dbReference type="PIRSR" id="PIRSR000410-1"/>
    </source>
</evidence>
<protein>
    <recommendedName>
        <fullName evidence="5">Chemotaxis protein methyltransferase</fullName>
        <ecNumber evidence="5">2.1.1.80</ecNumber>
    </recommendedName>
</protein>
<dbReference type="SUPFAM" id="SSF47757">
    <property type="entry name" value="Chemotaxis receptor methyltransferase CheR, N-terminal domain"/>
    <property type="match status" value="1"/>
</dbReference>
<accession>A0A4R6R538</accession>
<evidence type="ECO:0000313" key="9">
    <source>
        <dbReference type="Proteomes" id="UP000294593"/>
    </source>
</evidence>
<dbReference type="Gene3D" id="3.40.50.150">
    <property type="entry name" value="Vaccinia Virus protein VP39"/>
    <property type="match status" value="1"/>
</dbReference>
<feature type="binding site" evidence="6">
    <location>
        <position position="82"/>
    </location>
    <ligand>
        <name>S-adenosyl-L-methionine</name>
        <dbReference type="ChEBI" id="CHEBI:59789"/>
    </ligand>
</feature>